<gene>
    <name evidence="3" type="ORF">AMATHDRAFT_139011</name>
</gene>
<organism evidence="3 4">
    <name type="scientific">Amanita thiersii Skay4041</name>
    <dbReference type="NCBI Taxonomy" id="703135"/>
    <lineage>
        <taxon>Eukaryota</taxon>
        <taxon>Fungi</taxon>
        <taxon>Dikarya</taxon>
        <taxon>Basidiomycota</taxon>
        <taxon>Agaricomycotina</taxon>
        <taxon>Agaricomycetes</taxon>
        <taxon>Agaricomycetidae</taxon>
        <taxon>Agaricales</taxon>
        <taxon>Pluteineae</taxon>
        <taxon>Amanitaceae</taxon>
        <taxon>Amanita</taxon>
    </lineage>
</organism>
<feature type="region of interest" description="Disordered" evidence="2">
    <location>
        <begin position="69"/>
        <end position="105"/>
    </location>
</feature>
<feature type="compositionally biased region" description="Basic and acidic residues" evidence="2">
    <location>
        <begin position="79"/>
        <end position="92"/>
    </location>
</feature>
<dbReference type="GO" id="GO:0008298">
    <property type="term" value="P:intracellular mRNA localization"/>
    <property type="evidence" value="ECO:0007669"/>
    <property type="project" value="TreeGrafter"/>
</dbReference>
<dbReference type="InterPro" id="IPR039604">
    <property type="entry name" value="Bfr1"/>
</dbReference>
<protein>
    <recommendedName>
        <fullName evidence="5">Nuclear segregation protein Bfr1</fullName>
    </recommendedName>
</protein>
<feature type="coiled-coil region" evidence="1">
    <location>
        <begin position="107"/>
        <end position="163"/>
    </location>
</feature>
<reference evidence="3 4" key="1">
    <citation type="submission" date="2014-02" db="EMBL/GenBank/DDBJ databases">
        <title>Transposable element dynamics among asymbiotic and ectomycorrhizal Amanita fungi.</title>
        <authorList>
            <consortium name="DOE Joint Genome Institute"/>
            <person name="Hess J."/>
            <person name="Skrede I."/>
            <person name="Wolfe B."/>
            <person name="LaButti K."/>
            <person name="Ohm R.A."/>
            <person name="Grigoriev I.V."/>
            <person name="Pringle A."/>
        </authorList>
    </citation>
    <scope>NUCLEOTIDE SEQUENCE [LARGE SCALE GENOMIC DNA]</scope>
    <source>
        <strain evidence="3 4">SKay4041</strain>
    </source>
</reference>
<dbReference type="GO" id="GO:0003729">
    <property type="term" value="F:mRNA binding"/>
    <property type="evidence" value="ECO:0007669"/>
    <property type="project" value="TreeGrafter"/>
</dbReference>
<evidence type="ECO:0000256" key="1">
    <source>
        <dbReference type="SAM" id="Coils"/>
    </source>
</evidence>
<dbReference type="OrthoDB" id="2195113at2759"/>
<evidence type="ECO:0008006" key="5">
    <source>
        <dbReference type="Google" id="ProtNLM"/>
    </source>
</evidence>
<dbReference type="Proteomes" id="UP000242287">
    <property type="component" value="Unassembled WGS sequence"/>
</dbReference>
<feature type="region of interest" description="Disordered" evidence="2">
    <location>
        <begin position="473"/>
        <end position="533"/>
    </location>
</feature>
<dbReference type="PANTHER" id="PTHR31027">
    <property type="entry name" value="NUCLEAR SEGREGATION PROTEIN BFR1"/>
    <property type="match status" value="1"/>
</dbReference>
<keyword evidence="4" id="KW-1185">Reference proteome</keyword>
<dbReference type="GO" id="GO:1990904">
    <property type="term" value="C:ribonucleoprotein complex"/>
    <property type="evidence" value="ECO:0007669"/>
    <property type="project" value="TreeGrafter"/>
</dbReference>
<dbReference type="PANTHER" id="PTHR31027:SF2">
    <property type="entry name" value="LEBERCILIN DOMAIN-CONTAINING PROTEIN"/>
    <property type="match status" value="1"/>
</dbReference>
<keyword evidence="1" id="KW-0175">Coiled coil</keyword>
<dbReference type="GO" id="GO:0042175">
    <property type="term" value="C:nuclear outer membrane-endoplasmic reticulum membrane network"/>
    <property type="evidence" value="ECO:0007669"/>
    <property type="project" value="TreeGrafter"/>
</dbReference>
<evidence type="ECO:0000313" key="4">
    <source>
        <dbReference type="Proteomes" id="UP000242287"/>
    </source>
</evidence>
<dbReference type="EMBL" id="KZ301977">
    <property type="protein sequence ID" value="PFH52732.1"/>
    <property type="molecule type" value="Genomic_DNA"/>
</dbReference>
<feature type="compositionally biased region" description="Polar residues" evidence="2">
    <location>
        <begin position="1"/>
        <end position="24"/>
    </location>
</feature>
<proteinExistence type="predicted"/>
<dbReference type="GO" id="GO:0005783">
    <property type="term" value="C:endoplasmic reticulum"/>
    <property type="evidence" value="ECO:0007669"/>
    <property type="project" value="TreeGrafter"/>
</dbReference>
<evidence type="ECO:0000313" key="3">
    <source>
        <dbReference type="EMBL" id="PFH52732.1"/>
    </source>
</evidence>
<name>A0A2A9NY49_9AGAR</name>
<feature type="region of interest" description="Disordered" evidence="2">
    <location>
        <begin position="385"/>
        <end position="407"/>
    </location>
</feature>
<accession>A0A2A9NY49</accession>
<dbReference type="AlphaFoldDB" id="A0A2A9NY49"/>
<evidence type="ECO:0000256" key="2">
    <source>
        <dbReference type="SAM" id="MobiDB-lite"/>
    </source>
</evidence>
<dbReference type="STRING" id="703135.A0A2A9NY49"/>
<sequence length="533" mass="59241">MPPKSKSQSNNKPTPLRSAASTDTSGKDIPSHHISTPRPDKKAYETQQSVIKSEIDVLQSKLSAVREKITLATRSGPPSERETALRSERDGIRSQQSTNKSSRSRILDQVKTLQENVQKKVKDLQTAKSRIPFKSIAEIDTHIKNLEKQVESGSMKLADEKRALQDINTSKRHRRTIETFQPDQDAIDADRRTIEDLRKQLDDPEAKAISERYEAITAELDQLKKERDEIYANRSKLFEERDGIQAEINKLFVARRESQQQFREANDRYWTKVKEDTARREERRRAQQAAEEAQKRKEIAERLREEATVPAFQTEIEDCQTLIDHFSGKTPHPNLSRSIGSIKTEIAGVPKLDLRQVEGIPEGEIVRKKGEGEETYFVGAKAKGKKGTQKPISNAQVNGATSSTASSGSLNIPLAILTALGVLSIPAPTSSTDVPRVIEDLKTKKLWFEANQTRVTAENVAKAEAEIKRLLKEKDGVKSDEPSLPEASGIREAPAEPTPTPQTGNLSSDGVATAEAPENLVAVQGHESATIES</sequence>
<feature type="coiled-coil region" evidence="1">
    <location>
        <begin position="206"/>
        <end position="240"/>
    </location>
</feature>
<feature type="region of interest" description="Disordered" evidence="2">
    <location>
        <begin position="1"/>
        <end position="47"/>
    </location>
</feature>